<dbReference type="InterPro" id="IPR016181">
    <property type="entry name" value="Acyl_CoA_acyltransferase"/>
</dbReference>
<dbReference type="CDD" id="cd04301">
    <property type="entry name" value="NAT_SF"/>
    <property type="match status" value="1"/>
</dbReference>
<dbReference type="Proteomes" id="UP000778523">
    <property type="component" value="Unassembled WGS sequence"/>
</dbReference>
<proteinExistence type="predicted"/>
<dbReference type="RefSeq" id="WP_170022090.1">
    <property type="nucleotide sequence ID" value="NZ_JABCSC020000003.1"/>
</dbReference>
<dbReference type="Pfam" id="PF13673">
    <property type="entry name" value="Acetyltransf_10"/>
    <property type="match status" value="1"/>
</dbReference>
<dbReference type="InterPro" id="IPR000182">
    <property type="entry name" value="GNAT_dom"/>
</dbReference>
<dbReference type="PANTHER" id="PTHR43451">
    <property type="entry name" value="ACETYLTRANSFERASE (GNAT) FAMILY PROTEIN"/>
    <property type="match status" value="1"/>
</dbReference>
<keyword evidence="3" id="KW-1185">Reference proteome</keyword>
<accession>A0ABX2IKW8</accession>
<comment type="caution">
    <text evidence="2">The sequence shown here is derived from an EMBL/GenBank/DDBJ whole genome shotgun (WGS) entry which is preliminary data.</text>
</comment>
<evidence type="ECO:0000259" key="1">
    <source>
        <dbReference type="PROSITE" id="PS51186"/>
    </source>
</evidence>
<evidence type="ECO:0000313" key="3">
    <source>
        <dbReference type="Proteomes" id="UP000778523"/>
    </source>
</evidence>
<dbReference type="PANTHER" id="PTHR43451:SF1">
    <property type="entry name" value="ACETYLTRANSFERASE"/>
    <property type="match status" value="1"/>
</dbReference>
<dbReference type="EMBL" id="JABCSC020000003">
    <property type="protein sequence ID" value="NSL55677.1"/>
    <property type="molecule type" value="Genomic_DNA"/>
</dbReference>
<organism evidence="2 3">
    <name type="scientific">Uliginosibacterium aquaticum</name>
    <dbReference type="NCBI Taxonomy" id="2731212"/>
    <lineage>
        <taxon>Bacteria</taxon>
        <taxon>Pseudomonadati</taxon>
        <taxon>Pseudomonadota</taxon>
        <taxon>Betaproteobacteria</taxon>
        <taxon>Rhodocyclales</taxon>
        <taxon>Zoogloeaceae</taxon>
        <taxon>Uliginosibacterium</taxon>
    </lineage>
</organism>
<reference evidence="2 3" key="1">
    <citation type="submission" date="2020-06" db="EMBL/GenBank/DDBJ databases">
        <title>Draft genome of Uliginosibacterium sp. IMCC34675.</title>
        <authorList>
            <person name="Song J."/>
        </authorList>
    </citation>
    <scope>NUCLEOTIDE SEQUENCE [LARGE SCALE GENOMIC DNA]</scope>
    <source>
        <strain evidence="2 3">IMCC34675</strain>
    </source>
</reference>
<gene>
    <name evidence="2" type="ORF">HJ583_011625</name>
</gene>
<sequence length="163" mass="17530">MTDTNEPLHEVSTRDYQPADAPALAAVYRAAILETGRNAYSAEQCAAWAATADDASAWAARLQDNWVRVAVDEEGEIVGFGGILMPGQIDLLFTTPEANRQGVGSLILEDLLELAAAMGAKKVTAIASELSKPFFEKHGFKLVESGEHERCGQSLTCHKLVRG</sequence>
<dbReference type="SUPFAM" id="SSF55729">
    <property type="entry name" value="Acyl-CoA N-acyltransferases (Nat)"/>
    <property type="match status" value="1"/>
</dbReference>
<feature type="domain" description="N-acetyltransferase" evidence="1">
    <location>
        <begin position="11"/>
        <end position="162"/>
    </location>
</feature>
<dbReference type="Gene3D" id="3.40.630.30">
    <property type="match status" value="1"/>
</dbReference>
<protein>
    <submittedName>
        <fullName evidence="2">GNAT family N-acetyltransferase</fullName>
    </submittedName>
</protein>
<name>A0ABX2IKW8_9RHOO</name>
<dbReference type="PROSITE" id="PS51186">
    <property type="entry name" value="GNAT"/>
    <property type="match status" value="1"/>
</dbReference>
<dbReference type="InterPro" id="IPR052564">
    <property type="entry name" value="N-acetyltrans/Recomb-assoc"/>
</dbReference>
<evidence type="ECO:0000313" key="2">
    <source>
        <dbReference type="EMBL" id="NSL55677.1"/>
    </source>
</evidence>